<accession>A0AAD2FM53</accession>
<dbReference type="EMBL" id="CAKOGP040001224">
    <property type="protein sequence ID" value="CAJ1944611.1"/>
    <property type="molecule type" value="Genomic_DNA"/>
</dbReference>
<evidence type="ECO:0000313" key="2">
    <source>
        <dbReference type="Proteomes" id="UP001295423"/>
    </source>
</evidence>
<evidence type="ECO:0000313" key="1">
    <source>
        <dbReference type="EMBL" id="CAJ1944611.1"/>
    </source>
</evidence>
<dbReference type="Proteomes" id="UP001295423">
    <property type="component" value="Unassembled WGS sequence"/>
</dbReference>
<dbReference type="AlphaFoldDB" id="A0AAD2FM53"/>
<sequence>MSTNENTPHEITPATKSKQELLTECMLSQFRLSVAGVGLGTAYSLRYKAGFAPMIAAGAAGTSADLIYGYLVECAKFRQGSQDE</sequence>
<proteinExistence type="predicted"/>
<comment type="caution">
    <text evidence="1">The sequence shown here is derived from an EMBL/GenBank/DDBJ whole genome shotgun (WGS) entry which is preliminary data.</text>
</comment>
<protein>
    <recommendedName>
        <fullName evidence="3">MICOS complex subunit MIC10</fullName>
    </recommendedName>
</protein>
<reference evidence="1" key="1">
    <citation type="submission" date="2023-08" db="EMBL/GenBank/DDBJ databases">
        <authorList>
            <person name="Audoor S."/>
            <person name="Bilcke G."/>
        </authorList>
    </citation>
    <scope>NUCLEOTIDE SEQUENCE</scope>
</reference>
<gene>
    <name evidence="1" type="ORF">CYCCA115_LOCUS8974</name>
</gene>
<keyword evidence="2" id="KW-1185">Reference proteome</keyword>
<name>A0AAD2FM53_9STRA</name>
<evidence type="ECO:0008006" key="3">
    <source>
        <dbReference type="Google" id="ProtNLM"/>
    </source>
</evidence>
<organism evidence="1 2">
    <name type="scientific">Cylindrotheca closterium</name>
    <dbReference type="NCBI Taxonomy" id="2856"/>
    <lineage>
        <taxon>Eukaryota</taxon>
        <taxon>Sar</taxon>
        <taxon>Stramenopiles</taxon>
        <taxon>Ochrophyta</taxon>
        <taxon>Bacillariophyta</taxon>
        <taxon>Bacillariophyceae</taxon>
        <taxon>Bacillariophycidae</taxon>
        <taxon>Bacillariales</taxon>
        <taxon>Bacillariaceae</taxon>
        <taxon>Cylindrotheca</taxon>
    </lineage>
</organism>